<gene>
    <name evidence="3" type="ORF">ODI_01482</name>
    <name evidence="4" type="ORF">ODI_R3783</name>
</gene>
<dbReference type="InterPro" id="IPR018376">
    <property type="entry name" value="Enoyl-CoA_hyd/isom_CS"/>
</dbReference>
<reference evidence="3 5" key="1">
    <citation type="submission" date="2016-06" db="EMBL/GenBank/DDBJ databases">
        <authorList>
            <person name="Kjaerup R.B."/>
            <person name="Dalgaard T.S."/>
            <person name="Juul-Madsen H.R."/>
        </authorList>
    </citation>
    <scope>NUCLEOTIDE SEQUENCE [LARGE SCALE GENOMIC DNA]</scope>
    <source>
        <strain evidence="3">Orrdi1</strain>
    </source>
</reference>
<evidence type="ECO:0000313" key="5">
    <source>
        <dbReference type="Proteomes" id="UP000078558"/>
    </source>
</evidence>
<dbReference type="PROSITE" id="PS00166">
    <property type="entry name" value="ENOYL_COA_HYDRATASE"/>
    <property type="match status" value="1"/>
</dbReference>
<dbReference type="PANTHER" id="PTHR11941">
    <property type="entry name" value="ENOYL-COA HYDRATASE-RELATED"/>
    <property type="match status" value="1"/>
</dbReference>
<sequence>MDHAETDVLRVEQAGAVRLLVLNRPRKLNAFSDALLAALEQGVEAALAHDGTHVLVITGAGERAFSAGNDIARLADMDAMAAHADMLRGQRLLRRLHESPKPVIAMVNGLALGGGFELVLACDFILAARTAAFGFPEITLDTLPGWGGTQLAVQWLGLARAREMVLCGQVHDTAQCQAWGLLTRVCEPAALREETLAFAATLAARHPYALHMAKRAVQRAAELPLAAGMDFEAASYAANVGTPHARAGLRQFAARKSTSGGQA</sequence>
<evidence type="ECO:0000313" key="4">
    <source>
        <dbReference type="EMBL" id="SOE51915.1"/>
    </source>
</evidence>
<dbReference type="InterPro" id="IPR029045">
    <property type="entry name" value="ClpP/crotonase-like_dom_sf"/>
</dbReference>
<comment type="similarity">
    <text evidence="1 2">Belongs to the enoyl-CoA hydratase/isomerase family.</text>
</comment>
<dbReference type="Pfam" id="PF00378">
    <property type="entry name" value="ECH_1"/>
    <property type="match status" value="1"/>
</dbReference>
<dbReference type="RefSeq" id="WP_067754546.1">
    <property type="nucleotide sequence ID" value="NZ_LT907988.1"/>
</dbReference>
<reference evidence="4 5" key="2">
    <citation type="submission" date="2017-08" db="EMBL/GenBank/DDBJ databases">
        <authorList>
            <person name="de Groot N.N."/>
        </authorList>
    </citation>
    <scope>NUCLEOTIDE SEQUENCE [LARGE SCALE GENOMIC DNA]</scope>
    <source>
        <strain evidence="4">Orrdi1</strain>
    </source>
</reference>
<proteinExistence type="inferred from homology"/>
<dbReference type="PANTHER" id="PTHR11941:SF54">
    <property type="entry name" value="ENOYL-COA HYDRATASE, MITOCHONDRIAL"/>
    <property type="match status" value="1"/>
</dbReference>
<dbReference type="SUPFAM" id="SSF52096">
    <property type="entry name" value="ClpP/crotonase"/>
    <property type="match status" value="1"/>
</dbReference>
<dbReference type="Proteomes" id="UP000078558">
    <property type="component" value="Chromosome I"/>
</dbReference>
<dbReference type="STRING" id="1851544.ODI_01482"/>
<dbReference type="EC" id="4.2.1.17" evidence="3"/>
<dbReference type="AlphaFoldDB" id="A0A1C3K367"/>
<evidence type="ECO:0000313" key="3">
    <source>
        <dbReference type="EMBL" id="SBT25855.1"/>
    </source>
</evidence>
<keyword evidence="5" id="KW-1185">Reference proteome</keyword>
<evidence type="ECO:0000256" key="1">
    <source>
        <dbReference type="ARBA" id="ARBA00005254"/>
    </source>
</evidence>
<dbReference type="EMBL" id="FLRC01000022">
    <property type="protein sequence ID" value="SBT25855.1"/>
    <property type="molecule type" value="Genomic_DNA"/>
</dbReference>
<dbReference type="GO" id="GO:0006635">
    <property type="term" value="P:fatty acid beta-oxidation"/>
    <property type="evidence" value="ECO:0007669"/>
    <property type="project" value="TreeGrafter"/>
</dbReference>
<dbReference type="CDD" id="cd06558">
    <property type="entry name" value="crotonase-like"/>
    <property type="match status" value="1"/>
</dbReference>
<keyword evidence="3" id="KW-0456">Lyase</keyword>
<dbReference type="Gene3D" id="3.90.226.10">
    <property type="entry name" value="2-enoyl-CoA Hydratase, Chain A, domain 1"/>
    <property type="match status" value="1"/>
</dbReference>
<dbReference type="InterPro" id="IPR001753">
    <property type="entry name" value="Enoyl-CoA_hydra/iso"/>
</dbReference>
<dbReference type="GO" id="GO:0004300">
    <property type="term" value="F:enoyl-CoA hydratase activity"/>
    <property type="evidence" value="ECO:0007669"/>
    <property type="project" value="UniProtKB-EC"/>
</dbReference>
<organism evidence="3 5">
    <name type="scientific">Orrella dioscoreae</name>
    <dbReference type="NCBI Taxonomy" id="1851544"/>
    <lineage>
        <taxon>Bacteria</taxon>
        <taxon>Pseudomonadati</taxon>
        <taxon>Pseudomonadota</taxon>
        <taxon>Betaproteobacteria</taxon>
        <taxon>Burkholderiales</taxon>
        <taxon>Alcaligenaceae</taxon>
        <taxon>Orrella</taxon>
    </lineage>
</organism>
<protein>
    <submittedName>
        <fullName evidence="3">Enoyl-CoA hydratase</fullName>
        <ecNumber evidence="3">4.2.1.17</ecNumber>
    </submittedName>
</protein>
<dbReference type="KEGG" id="odi:ODI_R3783"/>
<dbReference type="EMBL" id="LT907988">
    <property type="protein sequence ID" value="SOE51915.1"/>
    <property type="molecule type" value="Genomic_DNA"/>
</dbReference>
<name>A0A1C3K367_9BURK</name>
<accession>A0A1C3K367</accession>
<evidence type="ECO:0000256" key="2">
    <source>
        <dbReference type="RuleBase" id="RU003707"/>
    </source>
</evidence>
<dbReference type="OrthoDB" id="5291143at2"/>